<sequence>MNNNDAEIYTKSIKSKRKDRELVFDLNMNNGQLDITENDGVNRKCISLSFTDAVRLKKLLNQNIE</sequence>
<dbReference type="Proteomes" id="UP000284361">
    <property type="component" value="Unassembled WGS sequence"/>
</dbReference>
<organism evidence="1 2">
    <name type="scientific">Phocaeicola plebeius</name>
    <dbReference type="NCBI Taxonomy" id="310297"/>
    <lineage>
        <taxon>Bacteria</taxon>
        <taxon>Pseudomonadati</taxon>
        <taxon>Bacteroidota</taxon>
        <taxon>Bacteroidia</taxon>
        <taxon>Bacteroidales</taxon>
        <taxon>Bacteroidaceae</taxon>
        <taxon>Phocaeicola</taxon>
    </lineage>
</organism>
<name>A0A414FP72_9BACT</name>
<comment type="caution">
    <text evidence="1">The sequence shown here is derived from an EMBL/GenBank/DDBJ whole genome shotgun (WGS) entry which is preliminary data.</text>
</comment>
<evidence type="ECO:0000313" key="2">
    <source>
        <dbReference type="Proteomes" id="UP000284361"/>
    </source>
</evidence>
<dbReference type="RefSeq" id="WP_118165680.1">
    <property type="nucleotide sequence ID" value="NZ_JAQEYB010000037.1"/>
</dbReference>
<dbReference type="EMBL" id="QSJG01000029">
    <property type="protein sequence ID" value="RHD51465.1"/>
    <property type="molecule type" value="Genomic_DNA"/>
</dbReference>
<reference evidence="1 2" key="1">
    <citation type="submission" date="2018-08" db="EMBL/GenBank/DDBJ databases">
        <title>A genome reference for cultivated species of the human gut microbiota.</title>
        <authorList>
            <person name="Zou Y."/>
            <person name="Xue W."/>
            <person name="Luo G."/>
        </authorList>
    </citation>
    <scope>NUCLEOTIDE SEQUENCE [LARGE SCALE GENOMIC DNA]</scope>
    <source>
        <strain evidence="1 2">AM31-10</strain>
    </source>
</reference>
<dbReference type="AlphaFoldDB" id="A0A414FP72"/>
<gene>
    <name evidence="1" type="ORF">DW789_12390</name>
</gene>
<evidence type="ECO:0000313" key="1">
    <source>
        <dbReference type="EMBL" id="RHD51465.1"/>
    </source>
</evidence>
<protein>
    <submittedName>
        <fullName evidence="1">Uncharacterized protein</fullName>
    </submittedName>
</protein>
<proteinExistence type="predicted"/>
<accession>A0A414FP72</accession>